<accession>A0A2W5HMX1</accession>
<proteinExistence type="predicted"/>
<comment type="caution">
    <text evidence="2">The sequence shown here is derived from an EMBL/GenBank/DDBJ whole genome shotgun (WGS) entry which is preliminary data.</text>
</comment>
<organism evidence="2 3">
    <name type="scientific">Micavibrio aeruginosavorus</name>
    <dbReference type="NCBI Taxonomy" id="349221"/>
    <lineage>
        <taxon>Bacteria</taxon>
        <taxon>Pseudomonadati</taxon>
        <taxon>Bdellovibrionota</taxon>
        <taxon>Bdellovibrionia</taxon>
        <taxon>Bdellovibrionales</taxon>
        <taxon>Pseudobdellovibrionaceae</taxon>
        <taxon>Micavibrio</taxon>
    </lineage>
</organism>
<evidence type="ECO:0000256" key="1">
    <source>
        <dbReference type="SAM" id="MobiDB-lite"/>
    </source>
</evidence>
<reference evidence="2 3" key="1">
    <citation type="submission" date="2017-08" db="EMBL/GenBank/DDBJ databases">
        <title>Infants hospitalized years apart are colonized by the same room-sourced microbial strains.</title>
        <authorList>
            <person name="Brooks B."/>
            <person name="Olm M.R."/>
            <person name="Firek B.A."/>
            <person name="Baker R."/>
            <person name="Thomas B.C."/>
            <person name="Morowitz M.J."/>
            <person name="Banfield J.F."/>
        </authorList>
    </citation>
    <scope>NUCLEOTIDE SEQUENCE [LARGE SCALE GENOMIC DNA]</scope>
    <source>
        <strain evidence="2">S2_006_000_R2_64</strain>
    </source>
</reference>
<feature type="region of interest" description="Disordered" evidence="1">
    <location>
        <begin position="482"/>
        <end position="519"/>
    </location>
</feature>
<name>A0A2W5HMX1_9BACT</name>
<protein>
    <submittedName>
        <fullName evidence="2">Uncharacterized protein</fullName>
    </submittedName>
</protein>
<dbReference type="AlphaFoldDB" id="A0A2W5HMX1"/>
<feature type="compositionally biased region" description="Low complexity" evidence="1">
    <location>
        <begin position="482"/>
        <end position="493"/>
    </location>
</feature>
<dbReference type="Proteomes" id="UP000249739">
    <property type="component" value="Unassembled WGS sequence"/>
</dbReference>
<evidence type="ECO:0000313" key="2">
    <source>
        <dbReference type="EMBL" id="PZP55169.1"/>
    </source>
</evidence>
<evidence type="ECO:0000313" key="3">
    <source>
        <dbReference type="Proteomes" id="UP000249739"/>
    </source>
</evidence>
<sequence>MTKIEEFRKEVIKASRRIARDVERQHPDFQINFIIFQRGQRNDECERSLSALKGHPCETSARELLKTLGATPESSSFVGIAGGIEKSMMGLRRRNHLIGFIALNIDSYTDNEACLFDLYHHTAQAMDTYYLAKKNNLQLDKNNVILEPKRSQLSLSRNHLKSDIFSALALSSSGDTNAAMHLADQRARKCLTPQTMYRPEDYPFVISSDVMKYTIENQIDNDQLLRLFDISGKVAFSFDKYNIKSWINFATPAQTMAWSGCTPEQILGMAVNTGTDALIKATANLVAEITNIKPETPPPLLNVANPFVDIHVNSQNHLKLSEESFEMAIMDAVKAGSPNSLIDAAHVQNHDLMKGRLLGWCADALQAAGRAFDIALKKGTPPEPASRIEFQRLSRGQDEWKNLDILGSYMIAERRSGNAVTFNEIEKFCSRKPDLKHVMESLRLTMEDPAYIAQLQYANEPPRPRGPTPQAAPQAVPQYTPAPAMAAAPSSGMGMAGGMMSGAGTVQRQAPQKKTEEQQ</sequence>
<gene>
    <name evidence="2" type="ORF">DI586_07700</name>
</gene>
<dbReference type="EMBL" id="QFOT01000084">
    <property type="protein sequence ID" value="PZP55169.1"/>
    <property type="molecule type" value="Genomic_DNA"/>
</dbReference>